<proteinExistence type="predicted"/>
<sequence>MAQVNLITCIQIRIAVDYLVDCFVKCILLCLGHQSVISNFLVDESGFLFILFYFSFQKKMKCVLL</sequence>
<accession>A0A2P2QAR6</accession>
<reference evidence="1" key="1">
    <citation type="submission" date="2018-02" db="EMBL/GenBank/DDBJ databases">
        <title>Rhizophora mucronata_Transcriptome.</title>
        <authorList>
            <person name="Meera S.P."/>
            <person name="Sreeshan A."/>
            <person name="Augustine A."/>
        </authorList>
    </citation>
    <scope>NUCLEOTIDE SEQUENCE</scope>
    <source>
        <tissue evidence="1">Leaf</tissue>
    </source>
</reference>
<protein>
    <submittedName>
        <fullName evidence="1">Uncharacterized protein</fullName>
    </submittedName>
</protein>
<dbReference type="EMBL" id="GGEC01083602">
    <property type="protein sequence ID" value="MBX64086.1"/>
    <property type="molecule type" value="Transcribed_RNA"/>
</dbReference>
<organism evidence="1">
    <name type="scientific">Rhizophora mucronata</name>
    <name type="common">Asiatic mangrove</name>
    <dbReference type="NCBI Taxonomy" id="61149"/>
    <lineage>
        <taxon>Eukaryota</taxon>
        <taxon>Viridiplantae</taxon>
        <taxon>Streptophyta</taxon>
        <taxon>Embryophyta</taxon>
        <taxon>Tracheophyta</taxon>
        <taxon>Spermatophyta</taxon>
        <taxon>Magnoliopsida</taxon>
        <taxon>eudicotyledons</taxon>
        <taxon>Gunneridae</taxon>
        <taxon>Pentapetalae</taxon>
        <taxon>rosids</taxon>
        <taxon>fabids</taxon>
        <taxon>Malpighiales</taxon>
        <taxon>Rhizophoraceae</taxon>
        <taxon>Rhizophora</taxon>
    </lineage>
</organism>
<name>A0A2P2QAR6_RHIMU</name>
<dbReference type="AlphaFoldDB" id="A0A2P2QAR6"/>
<evidence type="ECO:0000313" key="1">
    <source>
        <dbReference type="EMBL" id="MBX64086.1"/>
    </source>
</evidence>